<dbReference type="Proteomes" id="UP000256409">
    <property type="component" value="Unassembled WGS sequence"/>
</dbReference>
<dbReference type="SUPFAM" id="SSF46785">
    <property type="entry name" value="Winged helix' DNA-binding domain"/>
    <property type="match status" value="1"/>
</dbReference>
<protein>
    <submittedName>
        <fullName evidence="5">HTH domain-containing protein</fullName>
    </submittedName>
</protein>
<dbReference type="GeneID" id="93823645"/>
<dbReference type="Gene3D" id="1.10.10.10">
    <property type="entry name" value="Winged helix-like DNA-binding domain superfamily/Winged helix DNA-binding domain"/>
    <property type="match status" value="1"/>
</dbReference>
<evidence type="ECO:0000256" key="2">
    <source>
        <dbReference type="ARBA" id="ARBA00023015"/>
    </source>
</evidence>
<keyword evidence="1" id="KW-0423">Lactose metabolism</keyword>
<dbReference type="InterPro" id="IPR036388">
    <property type="entry name" value="WH-like_DNA-bd_sf"/>
</dbReference>
<reference evidence="5 7" key="1">
    <citation type="journal article" date="2018" name="Vet. Microbiol.">
        <title>Clonal diversity and geographic distribution of methicillin-resistant Staphylococcus pseudintermedius from Australian animals: Discovery of novel sequence types.</title>
        <authorList>
            <person name="Worthing K.A."/>
            <person name="Abraham S."/>
            <person name="Coombs G.W."/>
            <person name="Pang S."/>
            <person name="Saputra S."/>
            <person name="Jordan D."/>
            <person name="Trott D.J."/>
            <person name="Norris J.M."/>
        </authorList>
    </citation>
    <scope>NUCLEOTIDE SEQUENCE [LARGE SCALE GENOMIC DNA]</scope>
    <source>
        <strain evidence="5 7">ST525 1</strain>
    </source>
</reference>
<evidence type="ECO:0000313" key="5">
    <source>
        <dbReference type="EMBL" id="PWZ76599.1"/>
    </source>
</evidence>
<dbReference type="GO" id="GO:0005988">
    <property type="term" value="P:lactose metabolic process"/>
    <property type="evidence" value="ECO:0007669"/>
    <property type="project" value="UniProtKB-KW"/>
</dbReference>
<evidence type="ECO:0000256" key="3">
    <source>
        <dbReference type="ARBA" id="ARBA00023163"/>
    </source>
</evidence>
<evidence type="ECO:0000313" key="6">
    <source>
        <dbReference type="EMBL" id="REA84221.1"/>
    </source>
</evidence>
<dbReference type="OrthoDB" id="9815009at2"/>
<dbReference type="InterPro" id="IPR051534">
    <property type="entry name" value="CBASS_pafABC_assoc_protein"/>
</dbReference>
<sequence>MNKETRQKKLLALIQQDKPMTALELAQALNVSKRTILRDMQELEGKGVQIVAHAGMYGGYQLQANQHYYQLNLTQTELQALYLILKESQAQSTLPYEAATNHLIQKILKQPYTHIRRTLRQLDQYVLYETRQQPRLPVQFSDILIYCQERKVMGIDYKSDANGEQRFENVIFIGLIARHDGWQAIVYHIGGDYTQYVDISTIEDISYSFQKSIQTNDITLENYETYLKDSKHQ</sequence>
<dbReference type="PANTHER" id="PTHR34580">
    <property type="match status" value="1"/>
</dbReference>
<dbReference type="eggNOG" id="COG2378">
    <property type="taxonomic scope" value="Bacteria"/>
</dbReference>
<evidence type="ECO:0000313" key="8">
    <source>
        <dbReference type="Proteomes" id="UP000256409"/>
    </source>
</evidence>
<evidence type="ECO:0000313" key="7">
    <source>
        <dbReference type="Proteomes" id="UP000246800"/>
    </source>
</evidence>
<reference evidence="6" key="2">
    <citation type="journal article" date="2018" name="Vet. Microbiol.">
        <title>Methicillin-resistant staphylococci amongst veterinary personnel, personnel-owned pets, patients and the hospital environment of two small animal veterinary hospitals.</title>
        <authorList>
            <person name="Worthing K.A."/>
            <person name="Brown J."/>
            <person name="Gerber L."/>
            <person name="Abraham S."/>
            <person name="Trott D."/>
            <person name="Norris J.M."/>
        </authorList>
    </citation>
    <scope>NUCLEOTIDE SEQUENCE</scope>
    <source>
        <strain evidence="6">ST496-2</strain>
    </source>
</reference>
<dbReference type="EMBL" id="QQPC01000003">
    <property type="protein sequence ID" value="REA84221.1"/>
    <property type="molecule type" value="Genomic_DNA"/>
</dbReference>
<keyword evidence="3" id="KW-0804">Transcription</keyword>
<dbReference type="Pfam" id="PF08279">
    <property type="entry name" value="HTH_11"/>
    <property type="match status" value="1"/>
</dbReference>
<comment type="caution">
    <text evidence="5">The sequence shown here is derived from an EMBL/GenBank/DDBJ whole genome shotgun (WGS) entry which is preliminary data.</text>
</comment>
<dbReference type="Proteomes" id="UP000246800">
    <property type="component" value="Unassembled WGS sequence"/>
</dbReference>
<dbReference type="SMART" id="SM00420">
    <property type="entry name" value="HTH_DEOR"/>
    <property type="match status" value="1"/>
</dbReference>
<feature type="domain" description="HTH deoR-type" evidence="4">
    <location>
        <begin position="3"/>
        <end position="58"/>
    </location>
</feature>
<dbReference type="AlphaFoldDB" id="A0A166PNN9"/>
<dbReference type="GO" id="GO:0003700">
    <property type="term" value="F:DNA-binding transcription factor activity"/>
    <property type="evidence" value="ECO:0007669"/>
    <property type="project" value="InterPro"/>
</dbReference>
<organism evidence="5 7">
    <name type="scientific">Staphylococcus pseudintermedius</name>
    <dbReference type="NCBI Taxonomy" id="283734"/>
    <lineage>
        <taxon>Bacteria</taxon>
        <taxon>Bacillati</taxon>
        <taxon>Bacillota</taxon>
        <taxon>Bacilli</taxon>
        <taxon>Bacillales</taxon>
        <taxon>Staphylococcaceae</taxon>
        <taxon>Staphylococcus</taxon>
        <taxon>Staphylococcus intermedius group</taxon>
    </lineage>
</organism>
<dbReference type="InterPro" id="IPR013196">
    <property type="entry name" value="HTH_11"/>
</dbReference>
<evidence type="ECO:0000259" key="4">
    <source>
        <dbReference type="PROSITE" id="PS51000"/>
    </source>
</evidence>
<accession>A0A166PNN9</accession>
<dbReference type="RefSeq" id="WP_014613149.1">
    <property type="nucleotide sequence ID" value="NZ_AP019372.1"/>
</dbReference>
<proteinExistence type="predicted"/>
<gene>
    <name evidence="5" type="ORF">DD902_02525</name>
    <name evidence="6" type="ORF">DV961_00270</name>
</gene>
<name>A0A166PNN9_STAPS</name>
<keyword evidence="2" id="KW-0805">Transcription regulation</keyword>
<dbReference type="PANTHER" id="PTHR34580:SF1">
    <property type="entry name" value="PROTEIN PAFC"/>
    <property type="match status" value="1"/>
</dbReference>
<evidence type="ECO:0000256" key="1">
    <source>
        <dbReference type="ARBA" id="ARBA00022736"/>
    </source>
</evidence>
<dbReference type="InterPro" id="IPR001034">
    <property type="entry name" value="DeoR_HTH"/>
</dbReference>
<dbReference type="InterPro" id="IPR036390">
    <property type="entry name" value="WH_DNA-bd_sf"/>
</dbReference>
<reference evidence="8" key="3">
    <citation type="journal article" date="2018" name="Vet. Microbiol.">
        <title>Molecular epidemiology of methicillin-resistant staphylococci amongst veterinary personnel, personnel-owned pets, patients and the hospital environment of two companion animal veterinary hospitals.</title>
        <authorList>
            <person name="Worthing K.A."/>
            <person name="Brown J."/>
            <person name="Gerber L."/>
            <person name="Abraham S."/>
            <person name="Trott D."/>
            <person name="Norris J.M."/>
        </authorList>
    </citation>
    <scope>NUCLEOTIDE SEQUENCE [LARGE SCALE GENOMIC DNA]</scope>
    <source>
        <strain evidence="8">ST496-2</strain>
    </source>
</reference>
<dbReference type="PROSITE" id="PS51000">
    <property type="entry name" value="HTH_DEOR_2"/>
    <property type="match status" value="1"/>
</dbReference>
<dbReference type="EMBL" id="QEIT01000011">
    <property type="protein sequence ID" value="PWZ76599.1"/>
    <property type="molecule type" value="Genomic_DNA"/>
</dbReference>